<dbReference type="PROSITE" id="PS51725">
    <property type="entry name" value="ABM"/>
    <property type="match status" value="1"/>
</dbReference>
<dbReference type="AlphaFoldDB" id="A0A167FUU5"/>
<dbReference type="InterPro" id="IPR007138">
    <property type="entry name" value="ABM_dom"/>
</dbReference>
<dbReference type="OrthoDB" id="3347789at2759"/>
<name>A0A167FUU5_CALVF</name>
<dbReference type="Gene3D" id="3.30.70.100">
    <property type="match status" value="1"/>
</dbReference>
<dbReference type="GO" id="GO:0016491">
    <property type="term" value="F:oxidoreductase activity"/>
    <property type="evidence" value="ECO:0007669"/>
    <property type="project" value="TreeGrafter"/>
</dbReference>
<keyword evidence="3" id="KW-1185">Reference proteome</keyword>
<gene>
    <name evidence="2" type="ORF">CALVIDRAFT_543188</name>
</gene>
<dbReference type="InterPro" id="IPR050744">
    <property type="entry name" value="AI-2_Isomerase_LsrG"/>
</dbReference>
<evidence type="ECO:0000313" key="2">
    <source>
        <dbReference type="EMBL" id="KZO89866.1"/>
    </source>
</evidence>
<evidence type="ECO:0000313" key="3">
    <source>
        <dbReference type="Proteomes" id="UP000076738"/>
    </source>
</evidence>
<dbReference type="Pfam" id="PF03992">
    <property type="entry name" value="ABM"/>
    <property type="match status" value="1"/>
</dbReference>
<dbReference type="EMBL" id="KV417361">
    <property type="protein sequence ID" value="KZO89866.1"/>
    <property type="molecule type" value="Genomic_DNA"/>
</dbReference>
<proteinExistence type="predicted"/>
<dbReference type="PANTHER" id="PTHR33336">
    <property type="entry name" value="QUINOL MONOOXYGENASE YGIN-RELATED"/>
    <property type="match status" value="1"/>
</dbReference>
<dbReference type="InterPro" id="IPR011008">
    <property type="entry name" value="Dimeric_a/b-barrel"/>
</dbReference>
<dbReference type="PANTHER" id="PTHR33336:SF1">
    <property type="entry name" value="(4S)-4-HYDROXY-5-PHOSPHONOOXYPENTANE-2,3-DIONE ISOMERASE"/>
    <property type="match status" value="1"/>
</dbReference>
<feature type="domain" description="ABM" evidence="1">
    <location>
        <begin position="9"/>
        <end position="100"/>
    </location>
</feature>
<sequence>MADPKDARYVVLATLHVNPAKADTFERAFRPFVASNRQEPGCVKFDVTVTEDRGEWFMYEVYKDEEAFRAHCDAPHHVAFHKLAREVADPLFTKPPTVRLDYKPLAGLELS</sequence>
<dbReference type="GO" id="GO:0005829">
    <property type="term" value="C:cytosol"/>
    <property type="evidence" value="ECO:0007669"/>
    <property type="project" value="TreeGrafter"/>
</dbReference>
<protein>
    <recommendedName>
        <fullName evidence="1">ABM domain-containing protein</fullName>
    </recommendedName>
</protein>
<reference evidence="2 3" key="1">
    <citation type="journal article" date="2016" name="Mol. Biol. Evol.">
        <title>Comparative Genomics of Early-Diverging Mushroom-Forming Fungi Provides Insights into the Origins of Lignocellulose Decay Capabilities.</title>
        <authorList>
            <person name="Nagy L.G."/>
            <person name="Riley R."/>
            <person name="Tritt A."/>
            <person name="Adam C."/>
            <person name="Daum C."/>
            <person name="Floudas D."/>
            <person name="Sun H."/>
            <person name="Yadav J.S."/>
            <person name="Pangilinan J."/>
            <person name="Larsson K.H."/>
            <person name="Matsuura K."/>
            <person name="Barry K."/>
            <person name="Labutti K."/>
            <person name="Kuo R."/>
            <person name="Ohm R.A."/>
            <person name="Bhattacharya S.S."/>
            <person name="Shirouzu T."/>
            <person name="Yoshinaga Y."/>
            <person name="Martin F.M."/>
            <person name="Grigoriev I.V."/>
            <person name="Hibbett D.S."/>
        </authorList>
    </citation>
    <scope>NUCLEOTIDE SEQUENCE [LARGE SCALE GENOMIC DNA]</scope>
    <source>
        <strain evidence="2 3">TUFC12733</strain>
    </source>
</reference>
<dbReference type="Proteomes" id="UP000076738">
    <property type="component" value="Unassembled WGS sequence"/>
</dbReference>
<dbReference type="SUPFAM" id="SSF54909">
    <property type="entry name" value="Dimeric alpha+beta barrel"/>
    <property type="match status" value="1"/>
</dbReference>
<evidence type="ECO:0000259" key="1">
    <source>
        <dbReference type="PROSITE" id="PS51725"/>
    </source>
</evidence>
<accession>A0A167FUU5</accession>
<organism evidence="2 3">
    <name type="scientific">Calocera viscosa (strain TUFC12733)</name>
    <dbReference type="NCBI Taxonomy" id="1330018"/>
    <lineage>
        <taxon>Eukaryota</taxon>
        <taxon>Fungi</taxon>
        <taxon>Dikarya</taxon>
        <taxon>Basidiomycota</taxon>
        <taxon>Agaricomycotina</taxon>
        <taxon>Dacrymycetes</taxon>
        <taxon>Dacrymycetales</taxon>
        <taxon>Dacrymycetaceae</taxon>
        <taxon>Calocera</taxon>
    </lineage>
</organism>